<keyword evidence="2 4" id="KW-0863">Zinc-finger</keyword>
<dbReference type="RefSeq" id="XP_017993260.1">
    <property type="nucleotide sequence ID" value="XM_018136885.1"/>
</dbReference>
<dbReference type="Pfam" id="PF22437">
    <property type="entry name" value="DBF4_BRCT"/>
    <property type="match status" value="1"/>
</dbReference>
<keyword evidence="3" id="KW-0862">Zinc</keyword>
<feature type="compositionally biased region" description="Low complexity" evidence="5">
    <location>
        <begin position="595"/>
        <end position="611"/>
    </location>
</feature>
<dbReference type="Proteomes" id="UP000037751">
    <property type="component" value="Unassembled WGS sequence"/>
</dbReference>
<gene>
    <name evidence="7" type="ORF">Malapachy_2395</name>
</gene>
<feature type="domain" description="DBF4-type" evidence="6">
    <location>
        <begin position="520"/>
        <end position="569"/>
    </location>
</feature>
<dbReference type="VEuPathDB" id="FungiDB:Malapachy_2395"/>
<feature type="compositionally biased region" description="Basic and acidic residues" evidence="5">
    <location>
        <begin position="108"/>
        <end position="127"/>
    </location>
</feature>
<dbReference type="GO" id="GO:0003676">
    <property type="term" value="F:nucleic acid binding"/>
    <property type="evidence" value="ECO:0007669"/>
    <property type="project" value="InterPro"/>
</dbReference>
<feature type="region of interest" description="Disordered" evidence="5">
    <location>
        <begin position="493"/>
        <end position="527"/>
    </location>
</feature>
<dbReference type="SMART" id="SM00586">
    <property type="entry name" value="ZnF_DBF"/>
    <property type="match status" value="1"/>
</dbReference>
<evidence type="ECO:0000256" key="3">
    <source>
        <dbReference type="ARBA" id="ARBA00022833"/>
    </source>
</evidence>
<evidence type="ECO:0000256" key="1">
    <source>
        <dbReference type="ARBA" id="ARBA00022723"/>
    </source>
</evidence>
<dbReference type="GO" id="GO:0010571">
    <property type="term" value="P:positive regulation of nuclear cell cycle DNA replication"/>
    <property type="evidence" value="ECO:0007669"/>
    <property type="project" value="TreeGrafter"/>
</dbReference>
<evidence type="ECO:0000256" key="5">
    <source>
        <dbReference type="SAM" id="MobiDB-lite"/>
    </source>
</evidence>
<dbReference type="Pfam" id="PF07535">
    <property type="entry name" value="zf-DBF"/>
    <property type="match status" value="1"/>
</dbReference>
<dbReference type="GO" id="GO:0043539">
    <property type="term" value="F:protein serine/threonine kinase activator activity"/>
    <property type="evidence" value="ECO:0007669"/>
    <property type="project" value="TreeGrafter"/>
</dbReference>
<dbReference type="STRING" id="77020.A0A0M8MPC4"/>
<dbReference type="PANTHER" id="PTHR15375">
    <property type="entry name" value="ACTIVATOR OF S-PHASE KINASE-RELATED"/>
    <property type="match status" value="1"/>
</dbReference>
<dbReference type="PANTHER" id="PTHR15375:SF26">
    <property type="entry name" value="PROTEIN CHIFFON"/>
    <property type="match status" value="1"/>
</dbReference>
<dbReference type="Pfam" id="PF08630">
    <property type="entry name" value="Dfp1_Him1_M"/>
    <property type="match status" value="1"/>
</dbReference>
<feature type="region of interest" description="Disordered" evidence="5">
    <location>
        <begin position="188"/>
        <end position="220"/>
    </location>
</feature>
<reference evidence="7 8" key="1">
    <citation type="submission" date="2015-07" db="EMBL/GenBank/DDBJ databases">
        <title>Draft Genome Sequence of Malassezia furfur CBS1878 and Malassezia pachydermatis CBS1879.</title>
        <authorList>
            <person name="Triana S."/>
            <person name="Ohm R."/>
            <person name="Gonzalez A."/>
            <person name="DeCock H."/>
            <person name="Restrepo S."/>
            <person name="Celis A."/>
        </authorList>
    </citation>
    <scope>NUCLEOTIDE SEQUENCE [LARGE SCALE GENOMIC DNA]</scope>
    <source>
        <strain evidence="7 8">CBS 1879</strain>
    </source>
</reference>
<dbReference type="SUPFAM" id="SSF52113">
    <property type="entry name" value="BRCT domain"/>
    <property type="match status" value="1"/>
</dbReference>
<protein>
    <submittedName>
        <fullName evidence="7">Hsk1-interacting molecule 1</fullName>
    </submittedName>
</protein>
<comment type="caution">
    <text evidence="7">The sequence shown here is derived from an EMBL/GenBank/DDBJ whole genome shotgun (WGS) entry which is preliminary data.</text>
</comment>
<dbReference type="GeneID" id="28728760"/>
<dbReference type="InterPro" id="IPR013939">
    <property type="entry name" value="Regulatory_Dfp1/Him1"/>
</dbReference>
<dbReference type="CDD" id="cd00027">
    <property type="entry name" value="BRCT"/>
    <property type="match status" value="1"/>
</dbReference>
<dbReference type="AlphaFoldDB" id="A0A0M8MPC4"/>
<dbReference type="GO" id="GO:1901987">
    <property type="term" value="P:regulation of cell cycle phase transition"/>
    <property type="evidence" value="ECO:0007669"/>
    <property type="project" value="TreeGrafter"/>
</dbReference>
<sequence length="611" mass="67607">MSQGLPRTVPRLPLRVKNVYGPEGGIAPGADTGSTPAKQAQDVMGTPPRKRAVPLDGVHVRNVPDSVPGKRARLYQRSGLDPSGRRATAEGTGSRVGAATPPMTRSTTRIDKSTRVSQEERYQREQQKAQSQRQWKVAFGRAFPKFVFYLDEMDEAQKRTFSAQIHQLGACVEEFFSRNVTHVVTTRPVPSVREEDTKKTGPAANPGHTPPKPPAPSSIASPRIVMPVASAHLPLHSERNPMDEWTQPLPANDLLSKAQHFGMKIWRMEKLQNILSLLLADDAPAETNTGRQALSEMLLQEKLHGTTERDPLAMRSDVHYFGKQSYHVLVTDATGEHRPILIAEYDRSAQDVPGKPTPWPVLHGEMEGRGLFSYMDSKERRRLARQPLAPPSHQSLRRTASLNLLQACPSPGMPGTPNLMASDNSIALASTVASTTSTNITSQHTASIPMHPDRRLMDLHRRLHTPIELPVSEQRPAADGRGAVVQRMLGMLDGPRGSQLRRSQSTDSVARTGTGPKRPREKKPGHCENCRCRYDDFEEHTKSRRHRKFALDESNFVNIDELLQRVQREPLPPSTAWSDYALPYETSPGHTSPLSTGESVSVSGSTWDGTV</sequence>
<feature type="region of interest" description="Disordered" evidence="5">
    <location>
        <begin position="588"/>
        <end position="611"/>
    </location>
</feature>
<keyword evidence="8" id="KW-1185">Reference proteome</keyword>
<evidence type="ECO:0000256" key="4">
    <source>
        <dbReference type="PROSITE-ProRule" id="PRU00600"/>
    </source>
</evidence>
<dbReference type="FunFam" id="6.10.250.3410:FF:000001">
    <property type="entry name" value="Protein DBF4 homolog A"/>
    <property type="match status" value="1"/>
</dbReference>
<dbReference type="InterPro" id="IPR036420">
    <property type="entry name" value="BRCT_dom_sf"/>
</dbReference>
<dbReference type="InterPro" id="IPR051590">
    <property type="entry name" value="Replication_Regulatory_Kinase"/>
</dbReference>
<feature type="region of interest" description="Disordered" evidence="5">
    <location>
        <begin position="1"/>
        <end position="131"/>
    </location>
</feature>
<evidence type="ECO:0000259" key="6">
    <source>
        <dbReference type="PROSITE" id="PS51265"/>
    </source>
</evidence>
<dbReference type="EMBL" id="LGAV01000002">
    <property type="protein sequence ID" value="KOS15628.1"/>
    <property type="molecule type" value="Genomic_DNA"/>
</dbReference>
<dbReference type="Gene3D" id="6.10.250.3410">
    <property type="entry name" value="DBF zinc finger"/>
    <property type="match status" value="1"/>
</dbReference>
<accession>A0A0M8MPC4</accession>
<dbReference type="InterPro" id="IPR038545">
    <property type="entry name" value="Znf_DBF_sf"/>
</dbReference>
<name>A0A0M8MPC4_9BASI</name>
<keyword evidence="1" id="KW-0479">Metal-binding</keyword>
<dbReference type="OrthoDB" id="21380at2759"/>
<dbReference type="PROSITE" id="PS51265">
    <property type="entry name" value="ZF_DBF4"/>
    <property type="match status" value="1"/>
</dbReference>
<proteinExistence type="predicted"/>
<dbReference type="GO" id="GO:0008270">
    <property type="term" value="F:zinc ion binding"/>
    <property type="evidence" value="ECO:0007669"/>
    <property type="project" value="UniProtKB-KW"/>
</dbReference>
<dbReference type="GO" id="GO:0031431">
    <property type="term" value="C:Dbf4-dependent protein kinase complex"/>
    <property type="evidence" value="ECO:0007669"/>
    <property type="project" value="TreeGrafter"/>
</dbReference>
<dbReference type="InterPro" id="IPR006572">
    <property type="entry name" value="Znf_DBF"/>
</dbReference>
<feature type="compositionally biased region" description="Polar residues" evidence="5">
    <location>
        <begin position="500"/>
        <end position="511"/>
    </location>
</feature>
<evidence type="ECO:0000313" key="7">
    <source>
        <dbReference type="EMBL" id="KOS15628.1"/>
    </source>
</evidence>
<dbReference type="Gene3D" id="3.40.50.10190">
    <property type="entry name" value="BRCT domain"/>
    <property type="match status" value="1"/>
</dbReference>
<organism evidence="7 8">
    <name type="scientific">Malassezia pachydermatis</name>
    <dbReference type="NCBI Taxonomy" id="77020"/>
    <lineage>
        <taxon>Eukaryota</taxon>
        <taxon>Fungi</taxon>
        <taxon>Dikarya</taxon>
        <taxon>Basidiomycota</taxon>
        <taxon>Ustilaginomycotina</taxon>
        <taxon>Malasseziomycetes</taxon>
        <taxon>Malasseziales</taxon>
        <taxon>Malasseziaceae</taxon>
        <taxon>Malassezia</taxon>
    </lineage>
</organism>
<evidence type="ECO:0000256" key="2">
    <source>
        <dbReference type="ARBA" id="ARBA00022771"/>
    </source>
</evidence>
<evidence type="ECO:0000313" key="8">
    <source>
        <dbReference type="Proteomes" id="UP000037751"/>
    </source>
</evidence>
<dbReference type="InterPro" id="IPR055116">
    <property type="entry name" value="DBF4_BRCT"/>
</dbReference>